<accession>A0A7Y9H6J7</accession>
<keyword evidence="3" id="KW-0687">Ribonucleoprotein</keyword>
<evidence type="ECO:0000256" key="3">
    <source>
        <dbReference type="ARBA" id="ARBA00023274"/>
    </source>
</evidence>
<dbReference type="GO" id="GO:0006412">
    <property type="term" value="P:translation"/>
    <property type="evidence" value="ECO:0007669"/>
    <property type="project" value="TreeGrafter"/>
</dbReference>
<dbReference type="GO" id="GO:0003729">
    <property type="term" value="F:mRNA binding"/>
    <property type="evidence" value="ECO:0007669"/>
    <property type="project" value="TreeGrafter"/>
</dbReference>
<evidence type="ECO:0000256" key="2">
    <source>
        <dbReference type="ARBA" id="ARBA00022980"/>
    </source>
</evidence>
<dbReference type="Gene3D" id="2.40.50.140">
    <property type="entry name" value="Nucleic acid-binding proteins"/>
    <property type="match status" value="1"/>
</dbReference>
<evidence type="ECO:0000313" key="7">
    <source>
        <dbReference type="Proteomes" id="UP000549911"/>
    </source>
</evidence>
<reference evidence="6 7" key="2">
    <citation type="submission" date="2020-08" db="EMBL/GenBank/DDBJ databases">
        <title>The Agave Microbiome: Exploring the role of microbial communities in plant adaptations to desert environments.</title>
        <authorList>
            <person name="Partida-Martinez L.P."/>
        </authorList>
    </citation>
    <scope>NUCLEOTIDE SEQUENCE [LARGE SCALE GENOMIC DNA]</scope>
    <source>
        <strain evidence="6 7">AT2.17</strain>
    </source>
</reference>
<protein>
    <recommendedName>
        <fullName evidence="5">S1 motif domain-containing protein</fullName>
    </recommendedName>
</protein>
<dbReference type="GO" id="GO:0003735">
    <property type="term" value="F:structural constituent of ribosome"/>
    <property type="evidence" value="ECO:0007669"/>
    <property type="project" value="TreeGrafter"/>
</dbReference>
<dbReference type="EMBL" id="JACCBW010000005">
    <property type="protein sequence ID" value="NYE38628.1"/>
    <property type="molecule type" value="Genomic_DNA"/>
</dbReference>
<dbReference type="SMART" id="SM00316">
    <property type="entry name" value="S1"/>
    <property type="match status" value="1"/>
</dbReference>
<evidence type="ECO:0000313" key="6">
    <source>
        <dbReference type="EMBL" id="NYE38628.1"/>
    </source>
</evidence>
<evidence type="ECO:0000259" key="5">
    <source>
        <dbReference type="PROSITE" id="PS50126"/>
    </source>
</evidence>
<gene>
    <name evidence="6" type="ORF">F4692_003778</name>
</gene>
<comment type="caution">
    <text evidence="6">The sequence shown here is derived from an EMBL/GenBank/DDBJ whole genome shotgun (WGS) entry which is preliminary data.</text>
</comment>
<name>A0A7Y9H6J7_9ACTN</name>
<dbReference type="AlphaFoldDB" id="A0A7Y9H6J7"/>
<reference evidence="6 7" key="1">
    <citation type="submission" date="2020-07" db="EMBL/GenBank/DDBJ databases">
        <authorList>
            <person name="Partida-Martinez L."/>
            <person name="Huntemann M."/>
            <person name="Clum A."/>
            <person name="Wang J."/>
            <person name="Palaniappan K."/>
            <person name="Ritter S."/>
            <person name="Chen I.-M."/>
            <person name="Stamatis D."/>
            <person name="Reddy T."/>
            <person name="O'Malley R."/>
            <person name="Daum C."/>
            <person name="Shapiro N."/>
            <person name="Ivanova N."/>
            <person name="Kyrpides N."/>
            <person name="Woyke T."/>
        </authorList>
    </citation>
    <scope>NUCLEOTIDE SEQUENCE [LARGE SCALE GENOMIC DNA]</scope>
    <source>
        <strain evidence="6 7">AT2.17</strain>
    </source>
</reference>
<dbReference type="SUPFAM" id="SSF56024">
    <property type="entry name" value="Phospholipase D/nuclease"/>
    <property type="match status" value="1"/>
</dbReference>
<dbReference type="PROSITE" id="PS50126">
    <property type="entry name" value="S1"/>
    <property type="match status" value="1"/>
</dbReference>
<dbReference type="SUPFAM" id="SSF50249">
    <property type="entry name" value="Nucleic acid-binding proteins"/>
    <property type="match status" value="1"/>
</dbReference>
<dbReference type="InterPro" id="IPR050437">
    <property type="entry name" value="Ribos_protein_bS1-like"/>
</dbReference>
<keyword evidence="2" id="KW-0689">Ribosomal protein</keyword>
<dbReference type="PANTHER" id="PTHR10724">
    <property type="entry name" value="30S RIBOSOMAL PROTEIN S1"/>
    <property type="match status" value="1"/>
</dbReference>
<evidence type="ECO:0000256" key="1">
    <source>
        <dbReference type="ARBA" id="ARBA00006767"/>
    </source>
</evidence>
<organism evidence="6 7">
    <name type="scientific">Nocardioides cavernae</name>
    <dbReference type="NCBI Taxonomy" id="1921566"/>
    <lineage>
        <taxon>Bacteria</taxon>
        <taxon>Bacillati</taxon>
        <taxon>Actinomycetota</taxon>
        <taxon>Actinomycetes</taxon>
        <taxon>Propionibacteriales</taxon>
        <taxon>Nocardioidaceae</taxon>
        <taxon>Nocardioides</taxon>
    </lineage>
</organism>
<dbReference type="GO" id="GO:0022627">
    <property type="term" value="C:cytosolic small ribosomal subunit"/>
    <property type="evidence" value="ECO:0007669"/>
    <property type="project" value="TreeGrafter"/>
</dbReference>
<evidence type="ECO:0000256" key="4">
    <source>
        <dbReference type="SAM" id="MobiDB-lite"/>
    </source>
</evidence>
<feature type="domain" description="S1 motif" evidence="5">
    <location>
        <begin position="501"/>
        <end position="569"/>
    </location>
</feature>
<dbReference type="CDD" id="cd05688">
    <property type="entry name" value="S1_RPS1_repeat_ec3"/>
    <property type="match status" value="1"/>
</dbReference>
<dbReference type="RefSeq" id="WP_374757310.1">
    <property type="nucleotide sequence ID" value="NZ_JACCBW010000005.1"/>
</dbReference>
<keyword evidence="7" id="KW-1185">Reference proteome</keyword>
<dbReference type="InterPro" id="IPR012340">
    <property type="entry name" value="NA-bd_OB-fold"/>
</dbReference>
<dbReference type="InterPro" id="IPR003029">
    <property type="entry name" value="S1_domain"/>
</dbReference>
<dbReference type="FunFam" id="2.40.50.140:FF:000051">
    <property type="entry name" value="RNA-binding transcriptional accessory protein"/>
    <property type="match status" value="1"/>
</dbReference>
<dbReference type="PANTHER" id="PTHR10724:SF7">
    <property type="entry name" value="SMALL RIBOSOMAL SUBUNIT PROTEIN BS1C"/>
    <property type="match status" value="1"/>
</dbReference>
<feature type="region of interest" description="Disordered" evidence="4">
    <location>
        <begin position="462"/>
        <end position="490"/>
    </location>
</feature>
<dbReference type="Pfam" id="PF00575">
    <property type="entry name" value="S1"/>
    <property type="match status" value="1"/>
</dbReference>
<proteinExistence type="inferred from homology"/>
<dbReference type="Proteomes" id="UP000549911">
    <property type="component" value="Unassembled WGS sequence"/>
</dbReference>
<sequence>MSRDIYADAARRHAHALPGHTLLAAEPCYIPASVLTVDVLAEEVEDLDKAQKYALAALLNGIYTVEDLELFMGLTPEDTATTVAGLLRSEFVDYRPPAPGQPRVLSLLPNGLEAARDARVRRPKPTTIQVVYDRLTGGVTSWRRNSLVRSGTARKSQFIVLPQKGGVDVERADLTVTAISDAIDGYARSDFKILGVTGVTESRNFYRDAILLVYRDIDSSSVRLGIEVDGQWREEHLAALEDVDAVDKLGISSTEEVSYEPADEPGPRLSRDEVIAIQTALNDADTAPQADDDRLDRTAIRWLSMADHPAWLDDALTGPKRRLLIISPWITGSVVTRQFVGRLEQLARSADVTIFWGFGDNAKTDRHALQSLHDAAGRSSRLAVVRVDDTHAKILVSDSYYVKTSFNWLSFRGDSNRKFRQEEGDLVSDQVLADRAYDRYMRENCGLALEILGTLPERYRTYVNPASSTTGPPPSSPDAMSPPRQSRAERKREALKSLSVGEVVSGTVKTITNFGAFVDLGEVDGLVHISQLADRRVDHPSDVVSVGDAVTVLVQDVDLDRERVSLSLRAVPQ</sequence>
<comment type="similarity">
    <text evidence="1">Belongs to the bacterial ribosomal protein bS1 family.</text>
</comment>